<comment type="caution">
    <text evidence="2">The sequence shown here is derived from an EMBL/GenBank/DDBJ whole genome shotgun (WGS) entry which is preliminary data.</text>
</comment>
<evidence type="ECO:0000313" key="2">
    <source>
        <dbReference type="EMBL" id="GFY28175.1"/>
    </source>
</evidence>
<accession>A0A8X6W4J6</accession>
<feature type="compositionally biased region" description="Basic and acidic residues" evidence="1">
    <location>
        <begin position="127"/>
        <end position="143"/>
    </location>
</feature>
<reference evidence="2" key="1">
    <citation type="submission" date="2020-08" db="EMBL/GenBank/DDBJ databases">
        <title>Multicomponent nature underlies the extraordinary mechanical properties of spider dragline silk.</title>
        <authorList>
            <person name="Kono N."/>
            <person name="Nakamura H."/>
            <person name="Mori M."/>
            <person name="Yoshida Y."/>
            <person name="Ohtoshi R."/>
            <person name="Malay A.D."/>
            <person name="Moran D.A.P."/>
            <person name="Tomita M."/>
            <person name="Numata K."/>
            <person name="Arakawa K."/>
        </authorList>
    </citation>
    <scope>NUCLEOTIDE SEQUENCE</scope>
</reference>
<sequence>MLKFEGPYRVLEVRNNNLIIWKKGKRVTVNIDQVRVYCPRQSDTISSDSHVETLYEGQRYSNGSSRSHPGKFKGSRITSSEESNGRKSNKGNAGGEDPRLKRKGSQSIAGPSHQRGNRQGKPPTEGSKQERCGQYDKARETRTTKSRTNRAAERRPVRYKQATAVRPCPYYLRSRVKQPEGIPEERRSIKIDSIPQNNIRRRASEWKP</sequence>
<dbReference type="Proteomes" id="UP000887159">
    <property type="component" value="Unassembled WGS sequence"/>
</dbReference>
<dbReference type="EMBL" id="BMAU01021383">
    <property type="protein sequence ID" value="GFY28175.1"/>
    <property type="molecule type" value="Genomic_DNA"/>
</dbReference>
<feature type="region of interest" description="Disordered" evidence="1">
    <location>
        <begin position="58"/>
        <end position="161"/>
    </location>
</feature>
<protein>
    <submittedName>
        <fullName evidence="2">Uncharacterized protein</fullName>
    </submittedName>
</protein>
<proteinExistence type="predicted"/>
<organism evidence="2 3">
    <name type="scientific">Trichonephila clavipes</name>
    <name type="common">Golden silk orbweaver</name>
    <name type="synonym">Nephila clavipes</name>
    <dbReference type="NCBI Taxonomy" id="2585209"/>
    <lineage>
        <taxon>Eukaryota</taxon>
        <taxon>Metazoa</taxon>
        <taxon>Ecdysozoa</taxon>
        <taxon>Arthropoda</taxon>
        <taxon>Chelicerata</taxon>
        <taxon>Arachnida</taxon>
        <taxon>Araneae</taxon>
        <taxon>Araneomorphae</taxon>
        <taxon>Entelegynae</taxon>
        <taxon>Araneoidea</taxon>
        <taxon>Nephilidae</taxon>
        <taxon>Trichonephila</taxon>
    </lineage>
</organism>
<feature type="region of interest" description="Disordered" evidence="1">
    <location>
        <begin position="175"/>
        <end position="208"/>
    </location>
</feature>
<name>A0A8X6W4J6_TRICX</name>
<keyword evidence="3" id="KW-1185">Reference proteome</keyword>
<gene>
    <name evidence="2" type="primary">NCL1_25415</name>
    <name evidence="2" type="ORF">TNCV_4395091</name>
</gene>
<evidence type="ECO:0000313" key="3">
    <source>
        <dbReference type="Proteomes" id="UP000887159"/>
    </source>
</evidence>
<dbReference type="AlphaFoldDB" id="A0A8X6W4J6"/>
<evidence type="ECO:0000256" key="1">
    <source>
        <dbReference type="SAM" id="MobiDB-lite"/>
    </source>
</evidence>